<comment type="caution">
    <text evidence="2">The sequence shown here is derived from an EMBL/GenBank/DDBJ whole genome shotgun (WGS) entry which is preliminary data.</text>
</comment>
<keyword evidence="1" id="KW-0472">Membrane</keyword>
<keyword evidence="1" id="KW-1133">Transmembrane helix</keyword>
<feature type="transmembrane region" description="Helical" evidence="1">
    <location>
        <begin position="20"/>
        <end position="37"/>
    </location>
</feature>
<keyword evidence="3" id="KW-1185">Reference proteome</keyword>
<proteinExistence type="predicted"/>
<protein>
    <submittedName>
        <fullName evidence="2">Uncharacterized protein</fullName>
    </submittedName>
</protein>
<sequence length="42" mass="4837">MLSTTLIKVHKKSSPCGGLFYVMHLFFSNFTASVHFFKSYSF</sequence>
<dbReference type="Proteomes" id="UP000238739">
    <property type="component" value="Unassembled WGS sequence"/>
</dbReference>
<dbReference type="AlphaFoldDB" id="A0A2N9DW01"/>
<name>A0A2N9DW01_9LACO</name>
<dbReference type="EMBL" id="OGVC01000018">
    <property type="protein sequence ID" value="SPC38675.1"/>
    <property type="molecule type" value="Genomic_DNA"/>
</dbReference>
<evidence type="ECO:0000313" key="2">
    <source>
        <dbReference type="EMBL" id="SPC38675.1"/>
    </source>
</evidence>
<reference evidence="2" key="1">
    <citation type="submission" date="2018-01" db="EMBL/GenBank/DDBJ databases">
        <authorList>
            <person name="Chaillou S."/>
        </authorList>
    </citation>
    <scope>NUCLEOTIDE SEQUENCE [LARGE SCALE GENOMIC DNA]</scope>
    <source>
        <strain evidence="2">MFPC41A2801</strain>
    </source>
</reference>
<accession>A0A2N9DW01</accession>
<gene>
    <name evidence="2" type="ORF">LFUMFP_250177</name>
</gene>
<keyword evidence="1" id="KW-0812">Transmembrane</keyword>
<evidence type="ECO:0000313" key="3">
    <source>
        <dbReference type="Proteomes" id="UP000238739"/>
    </source>
</evidence>
<evidence type="ECO:0000256" key="1">
    <source>
        <dbReference type="SAM" id="Phobius"/>
    </source>
</evidence>
<organism evidence="2 3">
    <name type="scientific">Latilactobacillus fuchuensis</name>
    <dbReference type="NCBI Taxonomy" id="164393"/>
    <lineage>
        <taxon>Bacteria</taxon>
        <taxon>Bacillati</taxon>
        <taxon>Bacillota</taxon>
        <taxon>Bacilli</taxon>
        <taxon>Lactobacillales</taxon>
        <taxon>Lactobacillaceae</taxon>
        <taxon>Latilactobacillus</taxon>
    </lineage>
</organism>